<dbReference type="SUPFAM" id="SSF54236">
    <property type="entry name" value="Ubiquitin-like"/>
    <property type="match status" value="1"/>
</dbReference>
<name>A0ABQ9YMM8_9EUKA</name>
<evidence type="ECO:0000313" key="4">
    <source>
        <dbReference type="Proteomes" id="UP001281761"/>
    </source>
</evidence>
<feature type="compositionally biased region" description="Basic residues" evidence="1">
    <location>
        <begin position="196"/>
        <end position="206"/>
    </location>
</feature>
<dbReference type="SMART" id="SM00213">
    <property type="entry name" value="UBQ"/>
    <property type="match status" value="1"/>
</dbReference>
<feature type="compositionally biased region" description="Low complexity" evidence="1">
    <location>
        <begin position="379"/>
        <end position="398"/>
    </location>
</feature>
<feature type="region of interest" description="Disordered" evidence="1">
    <location>
        <begin position="163"/>
        <end position="246"/>
    </location>
</feature>
<feature type="compositionally biased region" description="Low complexity" evidence="1">
    <location>
        <begin position="289"/>
        <end position="304"/>
    </location>
</feature>
<dbReference type="Proteomes" id="UP001281761">
    <property type="component" value="Unassembled WGS sequence"/>
</dbReference>
<protein>
    <recommendedName>
        <fullName evidence="2">Ubiquitin-like domain-containing protein</fullName>
    </recommendedName>
</protein>
<dbReference type="InterPro" id="IPR000626">
    <property type="entry name" value="Ubiquitin-like_dom"/>
</dbReference>
<evidence type="ECO:0000259" key="2">
    <source>
        <dbReference type="PROSITE" id="PS50053"/>
    </source>
</evidence>
<reference evidence="3 4" key="1">
    <citation type="journal article" date="2022" name="bioRxiv">
        <title>Genomics of Preaxostyla Flagellates Illuminates Evolutionary Transitions and the Path Towards Mitochondrial Loss.</title>
        <authorList>
            <person name="Novak L.V.F."/>
            <person name="Treitli S.C."/>
            <person name="Pyrih J."/>
            <person name="Halakuc P."/>
            <person name="Pipaliya S.V."/>
            <person name="Vacek V."/>
            <person name="Brzon O."/>
            <person name="Soukal P."/>
            <person name="Eme L."/>
            <person name="Dacks J.B."/>
            <person name="Karnkowska A."/>
            <person name="Elias M."/>
            <person name="Hampl V."/>
        </authorList>
    </citation>
    <scope>NUCLEOTIDE SEQUENCE [LARGE SCALE GENOMIC DNA]</scope>
    <source>
        <strain evidence="3">NAU3</strain>
        <tissue evidence="3">Gut</tissue>
    </source>
</reference>
<evidence type="ECO:0000256" key="1">
    <source>
        <dbReference type="SAM" id="MobiDB-lite"/>
    </source>
</evidence>
<dbReference type="EMBL" id="JARBJD010000001">
    <property type="protein sequence ID" value="KAK2965003.1"/>
    <property type="molecule type" value="Genomic_DNA"/>
</dbReference>
<dbReference type="PROSITE" id="PS50053">
    <property type="entry name" value="UBIQUITIN_2"/>
    <property type="match status" value="1"/>
</dbReference>
<proteinExistence type="predicted"/>
<feature type="compositionally biased region" description="Low complexity" evidence="1">
    <location>
        <begin position="84"/>
        <end position="103"/>
    </location>
</feature>
<gene>
    <name evidence="3" type="ORF">BLNAU_304</name>
</gene>
<keyword evidence="4" id="KW-1185">Reference proteome</keyword>
<feature type="region of interest" description="Disordered" evidence="1">
    <location>
        <begin position="71"/>
        <end position="120"/>
    </location>
</feature>
<feature type="compositionally biased region" description="Low complexity" evidence="1">
    <location>
        <begin position="341"/>
        <end position="352"/>
    </location>
</feature>
<feature type="compositionally biased region" description="Basic and acidic residues" evidence="1">
    <location>
        <begin position="208"/>
        <end position="217"/>
    </location>
</feature>
<feature type="region of interest" description="Disordered" evidence="1">
    <location>
        <begin position="278"/>
        <end position="320"/>
    </location>
</feature>
<feature type="region of interest" description="Disordered" evidence="1">
    <location>
        <begin position="437"/>
        <end position="471"/>
    </location>
</feature>
<feature type="domain" description="Ubiquitin-like" evidence="2">
    <location>
        <begin position="1"/>
        <end position="76"/>
    </location>
</feature>
<feature type="compositionally biased region" description="Pro residues" evidence="1">
    <location>
        <begin position="359"/>
        <end position="378"/>
    </location>
</feature>
<comment type="caution">
    <text evidence="3">The sequence shown here is derived from an EMBL/GenBank/DDBJ whole genome shotgun (WGS) entry which is preliminary data.</text>
</comment>
<dbReference type="InterPro" id="IPR029071">
    <property type="entry name" value="Ubiquitin-like_domsf"/>
</dbReference>
<feature type="compositionally biased region" description="Basic and acidic residues" evidence="1">
    <location>
        <begin position="461"/>
        <end position="471"/>
    </location>
</feature>
<feature type="compositionally biased region" description="Basic residues" evidence="1">
    <location>
        <begin position="224"/>
        <end position="238"/>
    </location>
</feature>
<feature type="region of interest" description="Disordered" evidence="1">
    <location>
        <begin position="338"/>
        <end position="398"/>
    </location>
</feature>
<organism evidence="3 4">
    <name type="scientific">Blattamonas nauphoetae</name>
    <dbReference type="NCBI Taxonomy" id="2049346"/>
    <lineage>
        <taxon>Eukaryota</taxon>
        <taxon>Metamonada</taxon>
        <taxon>Preaxostyla</taxon>
        <taxon>Oxymonadida</taxon>
        <taxon>Blattamonas</taxon>
    </lineage>
</organism>
<dbReference type="Pfam" id="PF00240">
    <property type="entry name" value="ubiquitin"/>
    <property type="match status" value="1"/>
</dbReference>
<dbReference type="Gene3D" id="3.10.20.90">
    <property type="entry name" value="Phosphatidylinositol 3-kinase Catalytic Subunit, Chain A, domain 1"/>
    <property type="match status" value="1"/>
</dbReference>
<feature type="compositionally biased region" description="Polar residues" evidence="1">
    <location>
        <begin position="163"/>
        <end position="191"/>
    </location>
</feature>
<dbReference type="CDD" id="cd17039">
    <property type="entry name" value="Ubl_ubiquitin_like"/>
    <property type="match status" value="1"/>
</dbReference>
<accession>A0ABQ9YMM8</accession>
<feature type="compositionally biased region" description="Low complexity" evidence="1">
    <location>
        <begin position="439"/>
        <end position="456"/>
    </location>
</feature>
<feature type="compositionally biased region" description="Acidic residues" evidence="1">
    <location>
        <begin position="305"/>
        <end position="320"/>
    </location>
</feature>
<evidence type="ECO:0000313" key="3">
    <source>
        <dbReference type="EMBL" id="KAK2965003.1"/>
    </source>
</evidence>
<sequence>MQLKVKVINQPGEHTVDCLDTDTIPELKEKLVSIIGLETDKQRIICSGRVLKEGTLHENNLQDGSTIHICPAMRSSDAPEGTAGNNQTGSSGPTSSTQATTGTENGQIRNMSMPIQIPGPNGGTMNGYLVSAMIDPSMATSSQDFQSIVNSIVTPLVNSISTSLTEGTHQNPPSQSNQSTNLPAQPVQAQRQTERRTHHSSHRAPNTRRGESSRQRESSPVFRRPIRHRHHHYSRPITRHNQYTSPNLPNEVRFRMLMHRIRRAISETKELIAFAKSDGHDWSSDDSSDSSSYYSSTSDSYSSESQDEQDEETEEEEDDLETIASIQAQYVITGHSQQTGSYSFSSSSLPSSATEAISNPPPQQSSQQAPPPPPPPPSTTNTATTNQQQSNTNQTQNQQMPFNGMQMLNQLFNGGGGTGQPVTFGFNLADMFGSMFGMNSGQNSNQNQQNQNNQQNQPPPEDDHRHDNYYI</sequence>